<feature type="region of interest" description="Disordered" evidence="2">
    <location>
        <begin position="46"/>
        <end position="118"/>
    </location>
</feature>
<feature type="region of interest" description="Disordered" evidence="2">
    <location>
        <begin position="237"/>
        <end position="278"/>
    </location>
</feature>
<evidence type="ECO:0000256" key="1">
    <source>
        <dbReference type="SAM" id="Coils"/>
    </source>
</evidence>
<keyword evidence="1" id="KW-0175">Coiled coil</keyword>
<evidence type="ECO:0000256" key="2">
    <source>
        <dbReference type="SAM" id="MobiDB-lite"/>
    </source>
</evidence>
<comment type="caution">
    <text evidence="3">The sequence shown here is derived from an EMBL/GenBank/DDBJ whole genome shotgun (WGS) entry which is preliminary data.</text>
</comment>
<accession>A0AA38PLC7</accession>
<dbReference type="AlphaFoldDB" id="A0AA38PLC7"/>
<gene>
    <name evidence="3" type="ORF">F5878DRAFT_600402</name>
</gene>
<feature type="compositionally biased region" description="Pro residues" evidence="2">
    <location>
        <begin position="66"/>
        <end position="99"/>
    </location>
</feature>
<proteinExistence type="predicted"/>
<reference evidence="3" key="1">
    <citation type="submission" date="2022-08" db="EMBL/GenBank/DDBJ databases">
        <authorList>
            <consortium name="DOE Joint Genome Institute"/>
            <person name="Min B."/>
            <person name="Riley R."/>
            <person name="Sierra-Patev S."/>
            <person name="Naranjo-Ortiz M."/>
            <person name="Looney B."/>
            <person name="Konkel Z."/>
            <person name="Slot J.C."/>
            <person name="Sakamoto Y."/>
            <person name="Steenwyk J.L."/>
            <person name="Rokas A."/>
            <person name="Carro J."/>
            <person name="Camarero S."/>
            <person name="Ferreira P."/>
            <person name="Molpeceres G."/>
            <person name="Ruiz-Duenas F.J."/>
            <person name="Serrano A."/>
            <person name="Henrissat B."/>
            <person name="Drula E."/>
            <person name="Hughes K.W."/>
            <person name="Mata J.L."/>
            <person name="Ishikawa N.K."/>
            <person name="Vargas-Isla R."/>
            <person name="Ushijima S."/>
            <person name="Smith C.A."/>
            <person name="Ahrendt S."/>
            <person name="Andreopoulos W."/>
            <person name="He G."/>
            <person name="Labutti K."/>
            <person name="Lipzen A."/>
            <person name="Ng V."/>
            <person name="Sandor L."/>
            <person name="Barry K."/>
            <person name="Martinez A.T."/>
            <person name="Xiao Y."/>
            <person name="Gibbons J.G."/>
            <person name="Terashima K."/>
            <person name="Hibbett D.S."/>
            <person name="Grigoriev I.V."/>
        </authorList>
    </citation>
    <scope>NUCLEOTIDE SEQUENCE</scope>
    <source>
        <strain evidence="3">TFB9207</strain>
    </source>
</reference>
<dbReference type="EMBL" id="MU805942">
    <property type="protein sequence ID" value="KAJ3845062.1"/>
    <property type="molecule type" value="Genomic_DNA"/>
</dbReference>
<name>A0AA38PLC7_9AGAR</name>
<dbReference type="Proteomes" id="UP001163846">
    <property type="component" value="Unassembled WGS sequence"/>
</dbReference>
<feature type="coiled-coil region" evidence="1">
    <location>
        <begin position="357"/>
        <end position="405"/>
    </location>
</feature>
<organism evidence="3 4">
    <name type="scientific">Lentinula raphanica</name>
    <dbReference type="NCBI Taxonomy" id="153919"/>
    <lineage>
        <taxon>Eukaryota</taxon>
        <taxon>Fungi</taxon>
        <taxon>Dikarya</taxon>
        <taxon>Basidiomycota</taxon>
        <taxon>Agaricomycotina</taxon>
        <taxon>Agaricomycetes</taxon>
        <taxon>Agaricomycetidae</taxon>
        <taxon>Agaricales</taxon>
        <taxon>Marasmiineae</taxon>
        <taxon>Omphalotaceae</taxon>
        <taxon>Lentinula</taxon>
    </lineage>
</organism>
<evidence type="ECO:0000313" key="4">
    <source>
        <dbReference type="Proteomes" id="UP001163846"/>
    </source>
</evidence>
<feature type="coiled-coil region" evidence="1">
    <location>
        <begin position="282"/>
        <end position="316"/>
    </location>
</feature>
<feature type="region of interest" description="Disordered" evidence="2">
    <location>
        <begin position="1"/>
        <end position="34"/>
    </location>
</feature>
<evidence type="ECO:0000313" key="3">
    <source>
        <dbReference type="EMBL" id="KAJ3845062.1"/>
    </source>
</evidence>
<sequence length="489" mass="54128">MKKTLRCHFYDSQGNPRTLRRNGKPFPDASGQGKACKCRHVFAHPEDPEWSSLPPVPAPSFLARTPTPPPPRRPPPSTPPLPSTPTVPLTPPRPPPKKLPPVDKRRPRQMPTVAKTGVDDFEKSLSNLIQLKSEYESLAKQHRKVQEILDDPAFPSLPERTLSRAQLVSRRDNLEQKMKDAYARYQNWDGRALGKPIAAPPVGPEMSALNDLLQQLQLKLTEAESLKKEVEANIQNSSAIQTHGDADGDISMTDATPSSSSLKRKRSSPPLPNAPPLNEKHLSLLQSMLSRITDEVDSLESTVAAQEEAAKEAIRSFLNDKSASPDIIVDEAHQEVEHLNTSLSDLASMTTQLINENHNLDVENQKLLKEKDEQEAELRKLIGELEVLQREQEADESELASLSSSLATYLEKQRSPSPSSFLSEGIEANLEAQITTLVRRAIKPHIEKLRSDLARDIGSYEEEMSNTLPPIFGSTSQAVGSILNATSEK</sequence>
<protein>
    <submittedName>
        <fullName evidence="3">Uncharacterized protein</fullName>
    </submittedName>
</protein>
<keyword evidence="4" id="KW-1185">Reference proteome</keyword>